<comment type="caution">
    <text evidence="1">The sequence shown here is derived from an EMBL/GenBank/DDBJ whole genome shotgun (WGS) entry which is preliminary data.</text>
</comment>
<evidence type="ECO:0000313" key="2">
    <source>
        <dbReference type="Proteomes" id="UP001499878"/>
    </source>
</evidence>
<organism evidence="1 2">
    <name type="scientific">Streptomyces thinghirensis</name>
    <dbReference type="NCBI Taxonomy" id="551547"/>
    <lineage>
        <taxon>Bacteria</taxon>
        <taxon>Bacillati</taxon>
        <taxon>Actinomycetota</taxon>
        <taxon>Actinomycetes</taxon>
        <taxon>Kitasatosporales</taxon>
        <taxon>Streptomycetaceae</taxon>
        <taxon>Streptomyces</taxon>
    </lineage>
</organism>
<name>A0ABP9SZG9_9ACTN</name>
<protein>
    <submittedName>
        <fullName evidence="1">Uncharacterized protein</fullName>
    </submittedName>
</protein>
<evidence type="ECO:0000313" key="1">
    <source>
        <dbReference type="EMBL" id="GAA5207351.1"/>
    </source>
</evidence>
<gene>
    <name evidence="1" type="ORF">GCM10023323_22510</name>
</gene>
<sequence length="104" mass="10850">MAAWDADGAPDLYCYGLTATEHQQYAWALGHDLLAAPCGLERGRHLGPPAPAAAERVGPSTVDARVAQGRAASSHLSTSADGTPLASAFSRNRFILSSISGFIR</sequence>
<reference evidence="2" key="1">
    <citation type="journal article" date="2019" name="Int. J. Syst. Evol. Microbiol.">
        <title>The Global Catalogue of Microorganisms (GCM) 10K type strain sequencing project: providing services to taxonomists for standard genome sequencing and annotation.</title>
        <authorList>
            <consortium name="The Broad Institute Genomics Platform"/>
            <consortium name="The Broad Institute Genome Sequencing Center for Infectious Disease"/>
            <person name="Wu L."/>
            <person name="Ma J."/>
        </authorList>
    </citation>
    <scope>NUCLEOTIDE SEQUENCE [LARGE SCALE GENOMIC DNA]</scope>
    <source>
        <strain evidence="2">JCM 18306</strain>
    </source>
</reference>
<accession>A0ABP9SZG9</accession>
<keyword evidence="2" id="KW-1185">Reference proteome</keyword>
<dbReference type="EMBL" id="BAABJR010000005">
    <property type="protein sequence ID" value="GAA5207351.1"/>
    <property type="molecule type" value="Genomic_DNA"/>
</dbReference>
<proteinExistence type="predicted"/>
<dbReference type="Proteomes" id="UP001499878">
    <property type="component" value="Unassembled WGS sequence"/>
</dbReference>